<name>A0ABU3D386_9FLAO</name>
<organism evidence="3 4">
    <name type="scientific">Autumnicola musiva</name>
    <dbReference type="NCBI Taxonomy" id="3075589"/>
    <lineage>
        <taxon>Bacteria</taxon>
        <taxon>Pseudomonadati</taxon>
        <taxon>Bacteroidota</taxon>
        <taxon>Flavobacteriia</taxon>
        <taxon>Flavobacteriales</taxon>
        <taxon>Flavobacteriaceae</taxon>
        <taxon>Autumnicola</taxon>
    </lineage>
</organism>
<evidence type="ECO:0000313" key="3">
    <source>
        <dbReference type="EMBL" id="MDT0675954.1"/>
    </source>
</evidence>
<evidence type="ECO:0000259" key="2">
    <source>
        <dbReference type="Pfam" id="PF02911"/>
    </source>
</evidence>
<protein>
    <submittedName>
        <fullName evidence="3">Formyltransferase family protein</fullName>
    </submittedName>
</protein>
<dbReference type="SUPFAM" id="SSF50486">
    <property type="entry name" value="FMT C-terminal domain-like"/>
    <property type="match status" value="1"/>
</dbReference>
<dbReference type="SUPFAM" id="SSF53328">
    <property type="entry name" value="Formyltransferase"/>
    <property type="match status" value="1"/>
</dbReference>
<reference evidence="3 4" key="1">
    <citation type="submission" date="2023-09" db="EMBL/GenBank/DDBJ databases">
        <authorList>
            <person name="Rey-Velasco X."/>
        </authorList>
    </citation>
    <scope>NUCLEOTIDE SEQUENCE [LARGE SCALE GENOMIC DNA]</scope>
    <source>
        <strain evidence="3 4">F117</strain>
    </source>
</reference>
<dbReference type="InterPro" id="IPR011034">
    <property type="entry name" value="Formyl_transferase-like_C_sf"/>
</dbReference>
<feature type="domain" description="Formyl transferase C-terminal" evidence="2">
    <location>
        <begin position="193"/>
        <end position="269"/>
    </location>
</feature>
<dbReference type="InterPro" id="IPR005793">
    <property type="entry name" value="Formyl_trans_C"/>
</dbReference>
<dbReference type="RefSeq" id="WP_311502351.1">
    <property type="nucleotide sequence ID" value="NZ_JAVRHK010000003.1"/>
</dbReference>
<proteinExistence type="predicted"/>
<evidence type="ECO:0000259" key="1">
    <source>
        <dbReference type="Pfam" id="PF00551"/>
    </source>
</evidence>
<dbReference type="EMBL" id="JAVRHK010000003">
    <property type="protein sequence ID" value="MDT0675954.1"/>
    <property type="molecule type" value="Genomic_DNA"/>
</dbReference>
<dbReference type="InterPro" id="IPR002376">
    <property type="entry name" value="Formyl_transf_N"/>
</dbReference>
<dbReference type="Pfam" id="PF02911">
    <property type="entry name" value="Formyl_trans_C"/>
    <property type="match status" value="1"/>
</dbReference>
<dbReference type="Gene3D" id="3.40.50.12230">
    <property type="match status" value="1"/>
</dbReference>
<accession>A0ABU3D386</accession>
<dbReference type="Pfam" id="PF00551">
    <property type="entry name" value="Formyl_trans_N"/>
    <property type="match status" value="1"/>
</dbReference>
<keyword evidence="4" id="KW-1185">Reference proteome</keyword>
<comment type="caution">
    <text evidence="3">The sequence shown here is derived from an EMBL/GenBank/DDBJ whole genome shotgun (WGS) entry which is preliminary data.</text>
</comment>
<sequence>MNWALVGNNDGPLRILKSLGEPQNFPLLIGLQKPVSAGLQREYLKYIDKDHFFSGFEEDRLLQILENYKVNFIVNCFCNFRFIKLLEYYKVLNIHLSALPKYRGRHPLHWALINGEDKIGITIHEMTPGFDEGPICWQEMIKAEDKISVASARENLLTVLENNFSDFLINFKKAEIKNIKNLNEEATYIKRRIPADSRLVEWKNRDLVYRKVWALSSERNPAYIMINNKKIIVREAEKIALTGKFKEGSIIYFRKDSLEVSCEENKGIILKLAEDILDLNRHQSYKL</sequence>
<dbReference type="PANTHER" id="PTHR11138">
    <property type="entry name" value="METHIONYL-TRNA FORMYLTRANSFERASE"/>
    <property type="match status" value="1"/>
</dbReference>
<dbReference type="Proteomes" id="UP001262582">
    <property type="component" value="Unassembled WGS sequence"/>
</dbReference>
<feature type="domain" description="Formyl transferase N-terminal" evidence="1">
    <location>
        <begin position="61"/>
        <end position="146"/>
    </location>
</feature>
<dbReference type="InterPro" id="IPR036477">
    <property type="entry name" value="Formyl_transf_N_sf"/>
</dbReference>
<gene>
    <name evidence="3" type="ORF">RM539_05085</name>
</gene>
<evidence type="ECO:0000313" key="4">
    <source>
        <dbReference type="Proteomes" id="UP001262582"/>
    </source>
</evidence>
<dbReference type="PANTHER" id="PTHR11138:SF5">
    <property type="entry name" value="METHIONYL-TRNA FORMYLTRANSFERASE, MITOCHONDRIAL"/>
    <property type="match status" value="1"/>
</dbReference>